<protein>
    <recommendedName>
        <fullName evidence="3">cysteine desulfurase</fullName>
        <ecNumber evidence="3">2.8.1.7</ecNumber>
    </recommendedName>
</protein>
<keyword evidence="4" id="KW-0663">Pyridoxal phosphate</keyword>
<reference evidence="8" key="1">
    <citation type="submission" date="2012-06" db="EMBL/GenBank/DDBJ databases">
        <title>Complete sequence of chromosome of Desulfomonile tiedjei DSM 6799.</title>
        <authorList>
            <person name="Lucas S."/>
            <person name="Copeland A."/>
            <person name="Lapidus A."/>
            <person name="Glavina del Rio T."/>
            <person name="Dalin E."/>
            <person name="Tice H."/>
            <person name="Bruce D."/>
            <person name="Goodwin L."/>
            <person name="Pitluck S."/>
            <person name="Peters L."/>
            <person name="Ovchinnikova G."/>
            <person name="Zeytun A."/>
            <person name="Lu M."/>
            <person name="Kyrpides N."/>
            <person name="Mavromatis K."/>
            <person name="Ivanova N."/>
            <person name="Brettin T."/>
            <person name="Detter J.C."/>
            <person name="Han C."/>
            <person name="Larimer F."/>
            <person name="Land M."/>
            <person name="Hauser L."/>
            <person name="Markowitz V."/>
            <person name="Cheng J.-F."/>
            <person name="Hugenholtz P."/>
            <person name="Woyke T."/>
            <person name="Wu D."/>
            <person name="Spring S."/>
            <person name="Schroeder M."/>
            <person name="Brambilla E."/>
            <person name="Klenk H.-P."/>
            <person name="Eisen J.A."/>
        </authorList>
    </citation>
    <scope>NUCLEOTIDE SEQUENCE [LARGE SCALE GENOMIC DNA]</scope>
    <source>
        <strain evidence="8">ATCC 49306 / DSM 6799 / DCB-1</strain>
    </source>
</reference>
<dbReference type="InterPro" id="IPR015422">
    <property type="entry name" value="PyrdxlP-dep_Trfase_small"/>
</dbReference>
<dbReference type="PANTHER" id="PTHR43586">
    <property type="entry name" value="CYSTEINE DESULFURASE"/>
    <property type="match status" value="1"/>
</dbReference>
<evidence type="ECO:0000313" key="7">
    <source>
        <dbReference type="EMBL" id="AFM23444.1"/>
    </source>
</evidence>
<dbReference type="EMBL" id="CP003360">
    <property type="protein sequence ID" value="AFM23444.1"/>
    <property type="molecule type" value="Genomic_DNA"/>
</dbReference>
<dbReference type="Gene3D" id="3.40.640.10">
    <property type="entry name" value="Type I PLP-dependent aspartate aminotransferase-like (Major domain)"/>
    <property type="match status" value="1"/>
</dbReference>
<evidence type="ECO:0000313" key="8">
    <source>
        <dbReference type="Proteomes" id="UP000006055"/>
    </source>
</evidence>
<dbReference type="KEGG" id="dti:Desti_0718"/>
<organism evidence="7 8">
    <name type="scientific">Desulfomonile tiedjei (strain ATCC 49306 / DSM 6799 / DCB-1)</name>
    <dbReference type="NCBI Taxonomy" id="706587"/>
    <lineage>
        <taxon>Bacteria</taxon>
        <taxon>Pseudomonadati</taxon>
        <taxon>Thermodesulfobacteriota</taxon>
        <taxon>Desulfomonilia</taxon>
        <taxon>Desulfomonilales</taxon>
        <taxon>Desulfomonilaceae</taxon>
        <taxon>Desulfomonile</taxon>
    </lineage>
</organism>
<dbReference type="RefSeq" id="WP_014808600.1">
    <property type="nucleotide sequence ID" value="NC_018025.1"/>
</dbReference>
<comment type="cofactor">
    <cofactor evidence="1">
        <name>pyridoxal 5'-phosphate</name>
        <dbReference type="ChEBI" id="CHEBI:597326"/>
    </cofactor>
</comment>
<comment type="catalytic activity">
    <reaction evidence="5">
        <text>(sulfur carrier)-H + L-cysteine = (sulfur carrier)-SH + L-alanine</text>
        <dbReference type="Rhea" id="RHEA:43892"/>
        <dbReference type="Rhea" id="RHEA-COMP:14737"/>
        <dbReference type="Rhea" id="RHEA-COMP:14739"/>
        <dbReference type="ChEBI" id="CHEBI:29917"/>
        <dbReference type="ChEBI" id="CHEBI:35235"/>
        <dbReference type="ChEBI" id="CHEBI:57972"/>
        <dbReference type="ChEBI" id="CHEBI:64428"/>
        <dbReference type="EC" id="2.8.1.7"/>
    </reaction>
</comment>
<dbReference type="STRING" id="706587.Desti_0718"/>
<proteinExistence type="inferred from homology"/>
<accession>I4C1K3</accession>
<dbReference type="InterPro" id="IPR000192">
    <property type="entry name" value="Aminotrans_V_dom"/>
</dbReference>
<dbReference type="EC" id="2.8.1.7" evidence="3"/>
<comment type="similarity">
    <text evidence="2">Belongs to the class-V pyridoxal-phosphate-dependent aminotransferase family. Csd subfamily.</text>
</comment>
<dbReference type="Proteomes" id="UP000006055">
    <property type="component" value="Chromosome"/>
</dbReference>
<dbReference type="Pfam" id="PF00266">
    <property type="entry name" value="Aminotran_5"/>
    <property type="match status" value="1"/>
</dbReference>
<evidence type="ECO:0000256" key="2">
    <source>
        <dbReference type="ARBA" id="ARBA00010447"/>
    </source>
</evidence>
<keyword evidence="8" id="KW-1185">Reference proteome</keyword>
<dbReference type="eggNOG" id="COG0520">
    <property type="taxonomic scope" value="Bacteria"/>
</dbReference>
<feature type="domain" description="Aminotransferase class V" evidence="6">
    <location>
        <begin position="8"/>
        <end position="376"/>
    </location>
</feature>
<dbReference type="PANTHER" id="PTHR43586:SF4">
    <property type="entry name" value="ISOPENICILLIN N EPIMERASE"/>
    <property type="match status" value="1"/>
</dbReference>
<name>I4C1K3_DESTA</name>
<dbReference type="NCBIfam" id="TIGR01977">
    <property type="entry name" value="am_tr_V_EF2568"/>
    <property type="match status" value="1"/>
</dbReference>
<evidence type="ECO:0000256" key="3">
    <source>
        <dbReference type="ARBA" id="ARBA00012239"/>
    </source>
</evidence>
<dbReference type="InterPro" id="IPR015424">
    <property type="entry name" value="PyrdxlP-dep_Trfase"/>
</dbReference>
<evidence type="ECO:0000256" key="5">
    <source>
        <dbReference type="ARBA" id="ARBA00050776"/>
    </source>
</evidence>
<evidence type="ECO:0000256" key="4">
    <source>
        <dbReference type="ARBA" id="ARBA00022898"/>
    </source>
</evidence>
<dbReference type="PATRIC" id="fig|706587.4.peg.811"/>
<dbReference type="SUPFAM" id="SSF53383">
    <property type="entry name" value="PLP-dependent transferases"/>
    <property type="match status" value="1"/>
</dbReference>
<dbReference type="InterPro" id="IPR010969">
    <property type="entry name" value="Cys_dSase-rel_unknwn_funct"/>
</dbReference>
<sequence length="387" mass="42288">MTDEDRIIYLDNAATTFPKPPEVLAEMHEVYAKLGVSPGRGTYDLASQADEIVSRTRNQICQFFGGDSPDRVIFANNATDALNTAILGLAKPGGHVISSRLEHNSVLRPLYYLRQEGIVTYDLVPFDEQGFTDPQDFRNLMRPETQLVVLTHASNVIGTVQPIAEIAALCNERGIPFILDVTQSAGVVPVNMKELEVAAVAFTGHKALMGPTGIGGLVLRKDLEIQPTRFGGTGVDSSSLLQTDDYPFRLEAGTINLLGIIGLSAGIRYITRRGIENIYREEMMLCRRLRDGFAEMDQVHLYRANDLNNHVAVLMCNIAGMDARDLGDILDGDFHIATRSGLHCAPLTHLDLGTSPAGGVRFSLGPFNTLPDVDAVLRAMREIVATR</sequence>
<dbReference type="AlphaFoldDB" id="I4C1K3"/>
<evidence type="ECO:0000259" key="6">
    <source>
        <dbReference type="Pfam" id="PF00266"/>
    </source>
</evidence>
<dbReference type="HOGENOM" id="CLU_003433_2_4_7"/>
<evidence type="ECO:0000256" key="1">
    <source>
        <dbReference type="ARBA" id="ARBA00001933"/>
    </source>
</evidence>
<dbReference type="Gene3D" id="3.90.1150.10">
    <property type="entry name" value="Aspartate Aminotransferase, domain 1"/>
    <property type="match status" value="1"/>
</dbReference>
<dbReference type="GO" id="GO:0031071">
    <property type="term" value="F:cysteine desulfurase activity"/>
    <property type="evidence" value="ECO:0007669"/>
    <property type="project" value="UniProtKB-EC"/>
</dbReference>
<dbReference type="InterPro" id="IPR016454">
    <property type="entry name" value="Cysteine_dSase"/>
</dbReference>
<dbReference type="PIRSF" id="PIRSF005572">
    <property type="entry name" value="NifS"/>
    <property type="match status" value="1"/>
</dbReference>
<gene>
    <name evidence="7" type="ordered locus">Desti_0718</name>
</gene>
<dbReference type="InterPro" id="IPR015421">
    <property type="entry name" value="PyrdxlP-dep_Trfase_major"/>
</dbReference>
<dbReference type="OrthoDB" id="9808002at2"/>